<name>A0AAD9ZMR2_9ROSI</name>
<protein>
    <submittedName>
        <fullName evidence="1">Uncharacterized protein</fullName>
    </submittedName>
</protein>
<evidence type="ECO:0000313" key="2">
    <source>
        <dbReference type="Proteomes" id="UP001281410"/>
    </source>
</evidence>
<evidence type="ECO:0000313" key="1">
    <source>
        <dbReference type="EMBL" id="KAK3184901.1"/>
    </source>
</evidence>
<sequence>MKVEALRGKDYRPINLVTCLHKMAKVLSFRLRKFWGKPREPFANGQQIFNAWFVANENGASKVYTKLLTTMMWWGEPGMHSEFENSINGKHF</sequence>
<dbReference type="EMBL" id="JANJYJ010000010">
    <property type="protein sequence ID" value="KAK3184901.1"/>
    <property type="molecule type" value="Genomic_DNA"/>
</dbReference>
<comment type="caution">
    <text evidence="1">The sequence shown here is derived from an EMBL/GenBank/DDBJ whole genome shotgun (WGS) entry which is preliminary data.</text>
</comment>
<organism evidence="1 2">
    <name type="scientific">Dipteronia sinensis</name>
    <dbReference type="NCBI Taxonomy" id="43782"/>
    <lineage>
        <taxon>Eukaryota</taxon>
        <taxon>Viridiplantae</taxon>
        <taxon>Streptophyta</taxon>
        <taxon>Embryophyta</taxon>
        <taxon>Tracheophyta</taxon>
        <taxon>Spermatophyta</taxon>
        <taxon>Magnoliopsida</taxon>
        <taxon>eudicotyledons</taxon>
        <taxon>Gunneridae</taxon>
        <taxon>Pentapetalae</taxon>
        <taxon>rosids</taxon>
        <taxon>malvids</taxon>
        <taxon>Sapindales</taxon>
        <taxon>Sapindaceae</taxon>
        <taxon>Hippocastanoideae</taxon>
        <taxon>Acereae</taxon>
        <taxon>Dipteronia</taxon>
    </lineage>
</organism>
<proteinExistence type="predicted"/>
<gene>
    <name evidence="1" type="ORF">Dsin_032187</name>
</gene>
<dbReference type="AlphaFoldDB" id="A0AAD9ZMR2"/>
<accession>A0AAD9ZMR2</accession>
<dbReference type="Proteomes" id="UP001281410">
    <property type="component" value="Unassembled WGS sequence"/>
</dbReference>
<keyword evidence="2" id="KW-1185">Reference proteome</keyword>
<reference evidence="1" key="1">
    <citation type="journal article" date="2023" name="Plant J.">
        <title>Genome sequences and population genomics provide insights into the demographic history, inbreeding, and mutation load of two 'living fossil' tree species of Dipteronia.</title>
        <authorList>
            <person name="Feng Y."/>
            <person name="Comes H.P."/>
            <person name="Chen J."/>
            <person name="Zhu S."/>
            <person name="Lu R."/>
            <person name="Zhang X."/>
            <person name="Li P."/>
            <person name="Qiu J."/>
            <person name="Olsen K.M."/>
            <person name="Qiu Y."/>
        </authorList>
    </citation>
    <scope>NUCLEOTIDE SEQUENCE</scope>
    <source>
        <strain evidence="1">NBL</strain>
    </source>
</reference>